<reference evidence="2" key="1">
    <citation type="submission" date="2017-02" db="EMBL/GenBank/DDBJ databases">
        <title>Complete genome sequence of Cupriavidus necator strain NH9, a 3-chlorobenzoate degrader.</title>
        <authorList>
            <person name="Moriuchi R."/>
            <person name="Dohra H."/>
            <person name="Ogawa N."/>
        </authorList>
    </citation>
    <scope>NUCLEOTIDE SEQUENCE [LARGE SCALE GENOMIC DNA]</scope>
    <source>
        <strain evidence="2">NH9</strain>
    </source>
</reference>
<dbReference type="EMBL" id="CP017758">
    <property type="protein sequence ID" value="AVK72249.1"/>
    <property type="molecule type" value="Genomic_DNA"/>
</dbReference>
<dbReference type="InterPro" id="IPR012337">
    <property type="entry name" value="RNaseH-like_sf"/>
</dbReference>
<gene>
    <name evidence="1" type="ORF">BJN34_0325</name>
</gene>
<dbReference type="Gene3D" id="3.30.420.10">
    <property type="entry name" value="Ribonuclease H-like superfamily/Ribonuclease H"/>
    <property type="match status" value="1"/>
</dbReference>
<dbReference type="KEGG" id="cuh:BJN34_0325"/>
<sequence length="90" mass="9989">MDHTLADISLIDEVHRVPTGRAWLTLAVDVATRCVAGMHVAMHRPNAATVALLLESLTRWRYTARFTLVKVPIKTRCLRARDSAAAPNRA</sequence>
<dbReference type="InterPro" id="IPR036397">
    <property type="entry name" value="RNaseH_sf"/>
</dbReference>
<name>A0A2P1DV19_CUPNE</name>
<dbReference type="AlphaFoldDB" id="A0A2P1DV19"/>
<evidence type="ECO:0008006" key="3">
    <source>
        <dbReference type="Google" id="ProtNLM"/>
    </source>
</evidence>
<organism evidence="1 2">
    <name type="scientific">Cupriavidus necator</name>
    <name type="common">Alcaligenes eutrophus</name>
    <name type="synonym">Ralstonia eutropha</name>
    <dbReference type="NCBI Taxonomy" id="106590"/>
    <lineage>
        <taxon>Bacteria</taxon>
        <taxon>Pseudomonadati</taxon>
        <taxon>Pseudomonadota</taxon>
        <taxon>Betaproteobacteria</taxon>
        <taxon>Burkholderiales</taxon>
        <taxon>Burkholderiaceae</taxon>
        <taxon>Cupriavidus</taxon>
    </lineage>
</organism>
<proteinExistence type="predicted"/>
<dbReference type="SUPFAM" id="SSF53098">
    <property type="entry name" value="Ribonuclease H-like"/>
    <property type="match status" value="1"/>
</dbReference>
<protein>
    <recommendedName>
        <fullName evidence="3">Transposase</fullName>
    </recommendedName>
</protein>
<accession>A0A2P1DV19</accession>
<dbReference type="GO" id="GO:0003676">
    <property type="term" value="F:nucleic acid binding"/>
    <property type="evidence" value="ECO:0007669"/>
    <property type="project" value="InterPro"/>
</dbReference>
<evidence type="ECO:0000313" key="2">
    <source>
        <dbReference type="Proteomes" id="UP000189627"/>
    </source>
</evidence>
<dbReference type="Proteomes" id="UP000189627">
    <property type="component" value="Chromosome 2"/>
</dbReference>
<evidence type="ECO:0000313" key="1">
    <source>
        <dbReference type="EMBL" id="AVK72249.1"/>
    </source>
</evidence>